<sequence>MRFRKIHGAGNDFVLLSDPVPDGEKDWPKEAERLCARRTGVGADGLVISSLISISPVVLEVGCFNADGSIATMCGNALRCTAWAAHHDHGFREMSLRMAGVMHEAIVSDDSVWVTAEIGAVHPRRVQTVINGKPTWFDSAHTGTDHVVAIVDDVDAIDAVLVGRLVRHHADLAPLGTNVNFVQAAGRQALKIRTYERGVEAETLSCGSGAVAAVVIATLRGLVSPRAVTVHNRAGEPLTVRPHPARPRRTHWVGGPVTNTFEGVLA</sequence>
<dbReference type="OrthoDB" id="9805408at2"/>
<dbReference type="NCBIfam" id="TIGR00652">
    <property type="entry name" value="DapF"/>
    <property type="match status" value="1"/>
</dbReference>
<dbReference type="Proteomes" id="UP000053260">
    <property type="component" value="Unassembled WGS sequence"/>
</dbReference>
<accession>A0A101UZJ1</accession>
<dbReference type="Pfam" id="PF01678">
    <property type="entry name" value="DAP_epimerase"/>
    <property type="match status" value="2"/>
</dbReference>
<comment type="subcellular location">
    <subcellularLocation>
        <location evidence="8">Cytoplasm</location>
    </subcellularLocation>
</comment>
<evidence type="ECO:0000256" key="1">
    <source>
        <dbReference type="ARBA" id="ARBA00005196"/>
    </source>
</evidence>
<feature type="active site" description="Proton acceptor" evidence="8">
    <location>
        <position position="206"/>
    </location>
</feature>
<feature type="binding site" evidence="8">
    <location>
        <position position="178"/>
    </location>
    <ligand>
        <name>substrate</name>
    </ligand>
</feature>
<evidence type="ECO:0000313" key="11">
    <source>
        <dbReference type="Proteomes" id="UP000053260"/>
    </source>
</evidence>
<comment type="catalytic activity">
    <reaction evidence="7 8">
        <text>(2S,6S)-2,6-diaminopimelate = meso-2,6-diaminopimelate</text>
        <dbReference type="Rhea" id="RHEA:15393"/>
        <dbReference type="ChEBI" id="CHEBI:57609"/>
        <dbReference type="ChEBI" id="CHEBI:57791"/>
        <dbReference type="EC" id="5.1.1.7"/>
    </reaction>
</comment>
<feature type="binding site" evidence="8">
    <location>
        <position position="11"/>
    </location>
    <ligand>
        <name>substrate</name>
    </ligand>
</feature>
<comment type="function">
    <text evidence="8">Catalyzes the stereoinversion of LL-2,6-diaminopimelate (L,L-DAP) to meso-diaminopimelate (meso-DAP), a precursor of L-lysine and an essential component of the bacterial peptidoglycan.</text>
</comment>
<feature type="binding site" evidence="8">
    <location>
        <position position="65"/>
    </location>
    <ligand>
        <name>substrate</name>
    </ligand>
</feature>
<dbReference type="GO" id="GO:0005829">
    <property type="term" value="C:cytosol"/>
    <property type="evidence" value="ECO:0007669"/>
    <property type="project" value="TreeGrafter"/>
</dbReference>
<dbReference type="HAMAP" id="MF_00197">
    <property type="entry name" value="DAP_epimerase"/>
    <property type="match status" value="1"/>
</dbReference>
<dbReference type="RefSeq" id="WP_067022402.1">
    <property type="nucleotide sequence ID" value="NZ_KQ949084.1"/>
</dbReference>
<comment type="subunit">
    <text evidence="8">Homodimer.</text>
</comment>
<evidence type="ECO:0000256" key="5">
    <source>
        <dbReference type="ARBA" id="ARBA00023154"/>
    </source>
</evidence>
<dbReference type="EC" id="5.1.1.7" evidence="3 8"/>
<dbReference type="GO" id="GO:0009089">
    <property type="term" value="P:lysine biosynthetic process via diaminopimelate"/>
    <property type="evidence" value="ECO:0007669"/>
    <property type="project" value="UniProtKB-UniRule"/>
</dbReference>
<dbReference type="UniPathway" id="UPA00034">
    <property type="reaction ID" value="UER00025"/>
</dbReference>
<reference evidence="10 11" key="1">
    <citation type="submission" date="2015-10" db="EMBL/GenBank/DDBJ databases">
        <title>Draft genome sequence of Streptomyces sp. RV15, isolated from a marine sponge.</title>
        <authorList>
            <person name="Ruckert C."/>
            <person name="Abdelmohsen U.R."/>
            <person name="Winkler A."/>
            <person name="Hentschel U."/>
            <person name="Kalinowski J."/>
            <person name="Kampfer P."/>
            <person name="Glaeser S."/>
        </authorList>
    </citation>
    <scope>NUCLEOTIDE SEQUENCE [LARGE SCALE GENOMIC DNA]</scope>
    <source>
        <strain evidence="10 11">RV15</strain>
    </source>
</reference>
<keyword evidence="6 8" id="KW-0413">Isomerase</keyword>
<dbReference type="InterPro" id="IPR001653">
    <property type="entry name" value="DAP_epimerase_DapF"/>
</dbReference>
<evidence type="ECO:0000256" key="8">
    <source>
        <dbReference type="HAMAP-Rule" id="MF_00197"/>
    </source>
</evidence>
<dbReference type="SUPFAM" id="SSF54506">
    <property type="entry name" value="Diaminopimelate epimerase-like"/>
    <property type="match status" value="2"/>
</dbReference>
<evidence type="ECO:0000256" key="7">
    <source>
        <dbReference type="ARBA" id="ARBA00051712"/>
    </source>
</evidence>
<protein>
    <recommendedName>
        <fullName evidence="3 8">Diaminopimelate epimerase</fullName>
        <shortName evidence="8">DAP epimerase</shortName>
        <ecNumber evidence="3 8">5.1.1.7</ecNumber>
    </recommendedName>
    <alternativeName>
        <fullName evidence="8">PLP-independent amino acid racemase</fullName>
    </alternativeName>
</protein>
<dbReference type="EMBL" id="LMXB01000048">
    <property type="protein sequence ID" value="KUO19765.1"/>
    <property type="molecule type" value="Genomic_DNA"/>
</dbReference>
<evidence type="ECO:0000256" key="6">
    <source>
        <dbReference type="ARBA" id="ARBA00023235"/>
    </source>
</evidence>
<keyword evidence="8" id="KW-0963">Cytoplasm</keyword>
<keyword evidence="11" id="KW-1185">Reference proteome</keyword>
<comment type="caution">
    <text evidence="8">Lacks conserved residue(s) required for the propagation of feature annotation.</text>
</comment>
<evidence type="ECO:0000256" key="3">
    <source>
        <dbReference type="ARBA" id="ARBA00013080"/>
    </source>
</evidence>
<keyword evidence="5 8" id="KW-0457">Lysine biosynthesis</keyword>
<feature type="site" description="Could be important to modulate the pK values of the two catalytic cysteine residues" evidence="8">
    <location>
        <position position="146"/>
    </location>
</feature>
<feature type="binding site" evidence="8">
    <location>
        <begin position="196"/>
        <end position="197"/>
    </location>
    <ligand>
        <name>substrate</name>
    </ligand>
</feature>
<feature type="active site" evidence="9">
    <location>
        <position position="74"/>
    </location>
</feature>
<comment type="caution">
    <text evidence="10">The sequence shown here is derived from an EMBL/GenBank/DDBJ whole genome shotgun (WGS) entry which is preliminary data.</text>
</comment>
<dbReference type="PROSITE" id="PS01326">
    <property type="entry name" value="DAP_EPIMERASE"/>
    <property type="match status" value="1"/>
</dbReference>
<keyword evidence="4 8" id="KW-0028">Amino-acid biosynthesis</keyword>
<name>A0A101UZJ1_9ACTN</name>
<feature type="site" description="Could be important to modulate the pK values of the two catalytic cysteine residues" evidence="8">
    <location>
        <position position="196"/>
    </location>
</feature>
<evidence type="ECO:0000256" key="9">
    <source>
        <dbReference type="PROSITE-ProRule" id="PRU10125"/>
    </source>
</evidence>
<dbReference type="STRING" id="909626.AQJ91_18330"/>
<evidence type="ECO:0000256" key="4">
    <source>
        <dbReference type="ARBA" id="ARBA00022605"/>
    </source>
</evidence>
<dbReference type="GO" id="GO:0008837">
    <property type="term" value="F:diaminopimelate epimerase activity"/>
    <property type="evidence" value="ECO:0007669"/>
    <property type="project" value="UniProtKB-UniRule"/>
</dbReference>
<comment type="pathway">
    <text evidence="1 8">Amino-acid biosynthesis; L-lysine biosynthesis via DAP pathway; DL-2,6-diaminopimelate from LL-2,6-diaminopimelate: step 1/1.</text>
</comment>
<gene>
    <name evidence="8" type="primary">dapF</name>
    <name evidence="10" type="ORF">AQJ91_18330</name>
</gene>
<feature type="binding site" evidence="8">
    <location>
        <begin position="75"/>
        <end position="76"/>
    </location>
    <ligand>
        <name>substrate</name>
    </ligand>
</feature>
<proteinExistence type="inferred from homology"/>
<dbReference type="InterPro" id="IPR018510">
    <property type="entry name" value="DAP_epimerase_AS"/>
</dbReference>
<dbReference type="Gene3D" id="3.10.310.10">
    <property type="entry name" value="Diaminopimelate Epimerase, Chain A, domain 1"/>
    <property type="match status" value="2"/>
</dbReference>
<evidence type="ECO:0000256" key="2">
    <source>
        <dbReference type="ARBA" id="ARBA00010219"/>
    </source>
</evidence>
<dbReference type="PANTHER" id="PTHR31689">
    <property type="entry name" value="DIAMINOPIMELATE EPIMERASE, CHLOROPLASTIC"/>
    <property type="match status" value="1"/>
</dbReference>
<comment type="similarity">
    <text evidence="2 8">Belongs to the diaminopimelate epimerase family.</text>
</comment>
<feature type="binding site" evidence="8">
    <location>
        <begin position="207"/>
        <end position="208"/>
    </location>
    <ligand>
        <name>substrate</name>
    </ligand>
</feature>
<organism evidence="10 11">
    <name type="scientific">Streptomyces dysideae</name>
    <dbReference type="NCBI Taxonomy" id="909626"/>
    <lineage>
        <taxon>Bacteria</taxon>
        <taxon>Bacillati</taxon>
        <taxon>Actinomycetota</taxon>
        <taxon>Actinomycetes</taxon>
        <taxon>Kitasatosporales</taxon>
        <taxon>Streptomycetaceae</taxon>
        <taxon>Streptomyces</taxon>
    </lineage>
</organism>
<dbReference type="PANTHER" id="PTHR31689:SF0">
    <property type="entry name" value="DIAMINOPIMELATE EPIMERASE"/>
    <property type="match status" value="1"/>
</dbReference>
<evidence type="ECO:0000313" key="10">
    <source>
        <dbReference type="EMBL" id="KUO19765.1"/>
    </source>
</evidence>
<dbReference type="AlphaFoldDB" id="A0A101UZJ1"/>
<feature type="active site" description="Proton donor" evidence="8">
    <location>
        <position position="74"/>
    </location>
</feature>